<dbReference type="Gene3D" id="2.10.90.10">
    <property type="entry name" value="Cystine-knot cytokines"/>
    <property type="match status" value="1"/>
</dbReference>
<comment type="caution">
    <text evidence="8">The sequence shown here is derived from an EMBL/GenBank/DDBJ whole genome shotgun (WGS) entry which is preliminary data.</text>
</comment>
<dbReference type="InterPro" id="IPR020440">
    <property type="entry name" value="IL-17_chr"/>
</dbReference>
<reference evidence="8" key="1">
    <citation type="journal article" date="2021" name="Cell">
        <title>Tracing the genetic footprints of vertebrate landing in non-teleost ray-finned fishes.</title>
        <authorList>
            <person name="Bi X."/>
            <person name="Wang K."/>
            <person name="Yang L."/>
            <person name="Pan H."/>
            <person name="Jiang H."/>
            <person name="Wei Q."/>
            <person name="Fang M."/>
            <person name="Yu H."/>
            <person name="Zhu C."/>
            <person name="Cai Y."/>
            <person name="He Y."/>
            <person name="Gan X."/>
            <person name="Zeng H."/>
            <person name="Yu D."/>
            <person name="Zhu Y."/>
            <person name="Jiang H."/>
            <person name="Qiu Q."/>
            <person name="Yang H."/>
            <person name="Zhang Y.E."/>
            <person name="Wang W."/>
            <person name="Zhu M."/>
            <person name="He S."/>
            <person name="Zhang G."/>
        </authorList>
    </citation>
    <scope>NUCLEOTIDE SEQUENCE</scope>
    <source>
        <strain evidence="8">Bchr_001</strain>
    </source>
</reference>
<evidence type="ECO:0000256" key="3">
    <source>
        <dbReference type="ARBA" id="ARBA00022514"/>
    </source>
</evidence>
<keyword evidence="9" id="KW-1185">Reference proteome</keyword>
<protein>
    <submittedName>
        <fullName evidence="8">IL17D protein</fullName>
    </submittedName>
</protein>
<sequence length="240" mass="27009">MLFVHQSQNSTRYRGNYSLFYVCPEPFFLLFQLPLLLAIAAYFLAQMDQTQCAKVSKRPRTCLDLPEEILEQMFGKLSVGMLSAFHHTLQLAPLEKENLTCPTGGRSSSEKKAQLPVNIQSVSPWAYRVSYDPLRYPKYIPEAYCLCKGCLVGPYGEESLQHRSTPVFMPSVILRRTRSCTGGRYVYTEYYVSIPVGCTCIPETDKETETSNSSLAKEDKVSQENGVKVGLDTGVRTDTV</sequence>
<dbReference type="PRINTS" id="PR01932">
    <property type="entry name" value="INTRLEUKIN17"/>
</dbReference>
<keyword evidence="7" id="KW-0812">Transmembrane</keyword>
<dbReference type="InterPro" id="IPR010345">
    <property type="entry name" value="IL-17_fam"/>
</dbReference>
<accession>A0ABS2YWH8</accession>
<keyword evidence="7" id="KW-1133">Transmembrane helix</keyword>
<evidence type="ECO:0000313" key="9">
    <source>
        <dbReference type="Proteomes" id="UP001166052"/>
    </source>
</evidence>
<evidence type="ECO:0000313" key="8">
    <source>
        <dbReference type="EMBL" id="MBN3291144.1"/>
    </source>
</evidence>
<dbReference type="Proteomes" id="UP001166052">
    <property type="component" value="Unassembled WGS sequence"/>
</dbReference>
<proteinExistence type="inferred from homology"/>
<comment type="subcellular location">
    <subcellularLocation>
        <location evidence="1">Secreted</location>
    </subcellularLocation>
</comment>
<gene>
    <name evidence="8" type="primary">Il17d</name>
    <name evidence="8" type="ORF">GTO92_0022443</name>
</gene>
<name>A0ABS2YWH8_POLSE</name>
<keyword evidence="3" id="KW-0202">Cytokine</keyword>
<evidence type="ECO:0000256" key="7">
    <source>
        <dbReference type="SAM" id="Phobius"/>
    </source>
</evidence>
<evidence type="ECO:0000256" key="4">
    <source>
        <dbReference type="ARBA" id="ARBA00022525"/>
    </source>
</evidence>
<organism evidence="8 9">
    <name type="scientific">Polypterus senegalus</name>
    <name type="common">Senegal bichir</name>
    <dbReference type="NCBI Taxonomy" id="55291"/>
    <lineage>
        <taxon>Eukaryota</taxon>
        <taxon>Metazoa</taxon>
        <taxon>Chordata</taxon>
        <taxon>Craniata</taxon>
        <taxon>Vertebrata</taxon>
        <taxon>Euteleostomi</taxon>
        <taxon>Actinopterygii</taxon>
        <taxon>Polypteriformes</taxon>
        <taxon>Polypteridae</taxon>
        <taxon>Polypterus</taxon>
    </lineage>
</organism>
<dbReference type="InterPro" id="IPR029034">
    <property type="entry name" value="Cystine-knot_cytokine"/>
</dbReference>
<keyword evidence="7" id="KW-0472">Membrane</keyword>
<feature type="region of interest" description="Disordered" evidence="6">
    <location>
        <begin position="209"/>
        <end position="240"/>
    </location>
</feature>
<feature type="transmembrane region" description="Helical" evidence="7">
    <location>
        <begin position="27"/>
        <end position="45"/>
    </location>
</feature>
<dbReference type="EMBL" id="JAAWVN010011280">
    <property type="protein sequence ID" value="MBN3291144.1"/>
    <property type="molecule type" value="Genomic_DNA"/>
</dbReference>
<keyword evidence="4" id="KW-0964">Secreted</keyword>
<dbReference type="Pfam" id="PF06083">
    <property type="entry name" value="IL17"/>
    <property type="match status" value="1"/>
</dbReference>
<evidence type="ECO:0000256" key="2">
    <source>
        <dbReference type="ARBA" id="ARBA00007236"/>
    </source>
</evidence>
<feature type="non-terminal residue" evidence="8">
    <location>
        <position position="240"/>
    </location>
</feature>
<evidence type="ECO:0000256" key="6">
    <source>
        <dbReference type="SAM" id="MobiDB-lite"/>
    </source>
</evidence>
<evidence type="ECO:0000256" key="1">
    <source>
        <dbReference type="ARBA" id="ARBA00004613"/>
    </source>
</evidence>
<dbReference type="SUPFAM" id="SSF57501">
    <property type="entry name" value="Cystine-knot cytokines"/>
    <property type="match status" value="1"/>
</dbReference>
<evidence type="ECO:0000256" key="5">
    <source>
        <dbReference type="ARBA" id="ARBA00022729"/>
    </source>
</evidence>
<feature type="non-terminal residue" evidence="8">
    <location>
        <position position="1"/>
    </location>
</feature>
<keyword evidence="5" id="KW-0732">Signal</keyword>
<comment type="similarity">
    <text evidence="2">Belongs to the IL-17 family.</text>
</comment>